<dbReference type="Pfam" id="PF19289">
    <property type="entry name" value="PmbA_TldD_3rd"/>
    <property type="match status" value="1"/>
</dbReference>
<organism evidence="4">
    <name type="scientific">candidate division WOR-3 bacterium</name>
    <dbReference type="NCBI Taxonomy" id="2052148"/>
    <lineage>
        <taxon>Bacteria</taxon>
        <taxon>Bacteria division WOR-3</taxon>
    </lineage>
</organism>
<reference evidence="4" key="1">
    <citation type="journal article" date="2020" name="mSystems">
        <title>Genome- and Community-Level Interaction Insights into Carbon Utilization and Element Cycling Functions of Hydrothermarchaeota in Hydrothermal Sediment.</title>
        <authorList>
            <person name="Zhou Z."/>
            <person name="Liu Y."/>
            <person name="Xu W."/>
            <person name="Pan J."/>
            <person name="Luo Z.H."/>
            <person name="Li M."/>
        </authorList>
    </citation>
    <scope>NUCLEOTIDE SEQUENCE [LARGE SCALE GENOMIC DNA]</scope>
    <source>
        <strain evidence="4">SpSt-1182</strain>
    </source>
</reference>
<evidence type="ECO:0000256" key="1">
    <source>
        <dbReference type="ARBA" id="ARBA00005836"/>
    </source>
</evidence>
<feature type="domain" description="Metalloprotease TldD/E N-terminal" evidence="2">
    <location>
        <begin position="15"/>
        <end position="76"/>
    </location>
</feature>
<dbReference type="SUPFAM" id="SSF111283">
    <property type="entry name" value="Putative modulator of DNA gyrase, PmbA/TldD"/>
    <property type="match status" value="1"/>
</dbReference>
<dbReference type="InterPro" id="IPR035068">
    <property type="entry name" value="TldD/PmbA_N"/>
</dbReference>
<dbReference type="InterPro" id="IPR002510">
    <property type="entry name" value="Metalloprtase-TldD/E_N"/>
</dbReference>
<dbReference type="Proteomes" id="UP000885672">
    <property type="component" value="Unassembled WGS sequence"/>
</dbReference>
<dbReference type="PANTHER" id="PTHR43421:SF1">
    <property type="entry name" value="METALLOPROTEASE PMBA"/>
    <property type="match status" value="1"/>
</dbReference>
<proteinExistence type="inferred from homology"/>
<dbReference type="GO" id="GO:0008237">
    <property type="term" value="F:metallopeptidase activity"/>
    <property type="evidence" value="ECO:0007669"/>
    <property type="project" value="InterPro"/>
</dbReference>
<comment type="similarity">
    <text evidence="1">Belongs to the peptidase U62 family.</text>
</comment>
<feature type="domain" description="Metalloprotease TldD/E C-terminal" evidence="3">
    <location>
        <begin position="209"/>
        <end position="427"/>
    </location>
</feature>
<comment type="caution">
    <text evidence="4">The sequence shown here is derived from an EMBL/GenBank/DDBJ whole genome shotgun (WGS) entry which is preliminary data.</text>
</comment>
<dbReference type="GO" id="GO:0006508">
    <property type="term" value="P:proteolysis"/>
    <property type="evidence" value="ECO:0007669"/>
    <property type="project" value="InterPro"/>
</dbReference>
<dbReference type="EMBL" id="DSBX01000010">
    <property type="protein sequence ID" value="HDQ98717.1"/>
    <property type="molecule type" value="Genomic_DNA"/>
</dbReference>
<dbReference type="Pfam" id="PF01523">
    <property type="entry name" value="PmbA_TldD_1st"/>
    <property type="match status" value="1"/>
</dbReference>
<evidence type="ECO:0000259" key="3">
    <source>
        <dbReference type="Pfam" id="PF19289"/>
    </source>
</evidence>
<accession>A0A7V0T3V5</accession>
<evidence type="ECO:0000313" key="4">
    <source>
        <dbReference type="EMBL" id="HDQ98717.1"/>
    </source>
</evidence>
<gene>
    <name evidence="4" type="ORF">ENN51_00315</name>
</gene>
<evidence type="ECO:0000259" key="2">
    <source>
        <dbReference type="Pfam" id="PF01523"/>
    </source>
</evidence>
<dbReference type="Gene3D" id="3.30.2290.10">
    <property type="entry name" value="PmbA/TldD superfamily"/>
    <property type="match status" value="1"/>
</dbReference>
<dbReference type="InterPro" id="IPR047657">
    <property type="entry name" value="PmbA"/>
</dbReference>
<sequence>MERLLEIARRKAYQAEVFSQATVSDGVSFENGKFKDVESSMLSGVGLLLLRSGRLGMAYTRNLVDREELVSNALAALAGGVEADYELAPAVELPGLDTYDPAIEKLDNAGLVAESNRILDALKPRMKAQLNVSAARSISTVRVLNSAGFDRTVRSSSYHCYFAAYYPGSYASVSRYVTGKDFRAATDEELEYVVATYNASEREVKAKSGPTKALFLPMSVYALIWRLTAATTGRSVYEKVSPLREKVGEQVLSPLLTLTDAPLDDTWPGARSFDDEGTPCMNRALFERGVLRGFYTDRYYAWKLGTRPTGNGWRSGITSRPSPDLGHLRIEPGRHSLAELLKEMGTGVIVAGVLGAHSGNILNGDYSIGLSPGLWVENGEIAGHVKDAMVAGNVYEDLKRVVAVGDRLEDAHMGRFPALLLDGVNFATRG</sequence>
<dbReference type="AlphaFoldDB" id="A0A7V0T3V5"/>
<protein>
    <submittedName>
        <fullName evidence="4">TldD/PmbA family protein</fullName>
    </submittedName>
</protein>
<name>A0A7V0T3V5_UNCW3</name>
<dbReference type="PANTHER" id="PTHR43421">
    <property type="entry name" value="METALLOPROTEASE PMBA"/>
    <property type="match status" value="1"/>
</dbReference>
<dbReference type="InterPro" id="IPR045569">
    <property type="entry name" value="Metalloprtase-TldD/E_C"/>
</dbReference>
<dbReference type="GO" id="GO:0005829">
    <property type="term" value="C:cytosol"/>
    <property type="evidence" value="ECO:0007669"/>
    <property type="project" value="TreeGrafter"/>
</dbReference>
<dbReference type="InterPro" id="IPR036059">
    <property type="entry name" value="TldD/PmbA_sf"/>
</dbReference>